<keyword evidence="2" id="KW-1185">Reference proteome</keyword>
<dbReference type="Proteomes" id="UP000318815">
    <property type="component" value="Unassembled WGS sequence"/>
</dbReference>
<proteinExistence type="predicted"/>
<dbReference type="OrthoDB" id="9813021at2"/>
<organism evidence="1 2">
    <name type="scientific">Chitinophaga pinensis</name>
    <dbReference type="NCBI Taxonomy" id="79329"/>
    <lineage>
        <taxon>Bacteria</taxon>
        <taxon>Pseudomonadati</taxon>
        <taxon>Bacteroidota</taxon>
        <taxon>Chitinophagia</taxon>
        <taxon>Chitinophagales</taxon>
        <taxon>Chitinophagaceae</taxon>
        <taxon>Chitinophaga</taxon>
    </lineage>
</organism>
<dbReference type="SUPFAM" id="SSF56112">
    <property type="entry name" value="Protein kinase-like (PK-like)"/>
    <property type="match status" value="1"/>
</dbReference>
<protein>
    <submittedName>
        <fullName evidence="1">Uncharacterized protein</fullName>
    </submittedName>
</protein>
<gene>
    <name evidence="1" type="ORF">FEF09_17640</name>
</gene>
<accession>A0A5C6LR15</accession>
<dbReference type="InterPro" id="IPR011009">
    <property type="entry name" value="Kinase-like_dom_sf"/>
</dbReference>
<dbReference type="EMBL" id="VOHS01000017">
    <property type="protein sequence ID" value="TWV99321.1"/>
    <property type="molecule type" value="Genomic_DNA"/>
</dbReference>
<reference evidence="1 2" key="1">
    <citation type="submission" date="2019-08" db="EMBL/GenBank/DDBJ databases">
        <title>Whole genome sequencing of chitin degrading bacteria Chitinophaga pinensis YS16.</title>
        <authorList>
            <person name="Singh R.P."/>
            <person name="Manchanda G."/>
            <person name="Maurya I.K."/>
            <person name="Joshi N.K."/>
            <person name="Srivastava A.K."/>
        </authorList>
    </citation>
    <scope>NUCLEOTIDE SEQUENCE [LARGE SCALE GENOMIC DNA]</scope>
    <source>
        <strain evidence="1 2">YS-16</strain>
    </source>
</reference>
<comment type="caution">
    <text evidence="1">The sequence shown here is derived from an EMBL/GenBank/DDBJ whole genome shotgun (WGS) entry which is preliminary data.</text>
</comment>
<evidence type="ECO:0000313" key="1">
    <source>
        <dbReference type="EMBL" id="TWV99321.1"/>
    </source>
</evidence>
<name>A0A5C6LR15_9BACT</name>
<evidence type="ECO:0000313" key="2">
    <source>
        <dbReference type="Proteomes" id="UP000318815"/>
    </source>
</evidence>
<dbReference type="AlphaFoldDB" id="A0A5C6LR15"/>
<sequence length="103" mass="12189">MIKEGCSGDSKDSHGRDIKDRLLWQKELHQLLQDKVRIPRYIDSFEENGNYYLVIERIKGKSLTQRLKENSDKIREGLISKNKTGRRFLSTCWALLIYWKTTS</sequence>
<dbReference type="RefSeq" id="WP_146306336.1">
    <property type="nucleotide sequence ID" value="NZ_VOHS01000017.1"/>
</dbReference>